<accession>A0A0B1TCY9</accession>
<sequence>MDEREAQLIQLRAEKESLVRKYNELEAKQNQVLEELENKTKENQILHATKEQDDRALAELVGHNNQRQKVSYIEKMRLENYNLKRRIMELEKEVLNYQNVFDKARKDSKSGGPATRSRTRGSRENDY</sequence>
<keyword evidence="4" id="KW-1185">Reference proteome</keyword>
<feature type="region of interest" description="Disordered" evidence="2">
    <location>
        <begin position="101"/>
        <end position="127"/>
    </location>
</feature>
<dbReference type="Proteomes" id="UP000053660">
    <property type="component" value="Unassembled WGS sequence"/>
</dbReference>
<name>A0A0B1TCY9_OESDE</name>
<evidence type="ECO:0000313" key="3">
    <source>
        <dbReference type="EMBL" id="KHJ93991.1"/>
    </source>
</evidence>
<dbReference type="AlphaFoldDB" id="A0A0B1TCY9"/>
<organism evidence="3 4">
    <name type="scientific">Oesophagostomum dentatum</name>
    <name type="common">Nodular worm</name>
    <dbReference type="NCBI Taxonomy" id="61180"/>
    <lineage>
        <taxon>Eukaryota</taxon>
        <taxon>Metazoa</taxon>
        <taxon>Ecdysozoa</taxon>
        <taxon>Nematoda</taxon>
        <taxon>Chromadorea</taxon>
        <taxon>Rhabditida</taxon>
        <taxon>Rhabditina</taxon>
        <taxon>Rhabditomorpha</taxon>
        <taxon>Strongyloidea</taxon>
        <taxon>Strongylidae</taxon>
        <taxon>Oesophagostomum</taxon>
    </lineage>
</organism>
<proteinExistence type="predicted"/>
<reference evidence="3 4" key="1">
    <citation type="submission" date="2014-03" db="EMBL/GenBank/DDBJ databases">
        <title>Draft genome of the hookworm Oesophagostomum dentatum.</title>
        <authorList>
            <person name="Mitreva M."/>
        </authorList>
    </citation>
    <scope>NUCLEOTIDE SEQUENCE [LARGE SCALE GENOMIC DNA]</scope>
    <source>
        <strain evidence="3 4">OD-Hann</strain>
    </source>
</reference>
<dbReference type="EMBL" id="KN550512">
    <property type="protein sequence ID" value="KHJ93991.1"/>
    <property type="molecule type" value="Genomic_DNA"/>
</dbReference>
<dbReference type="OrthoDB" id="5874742at2759"/>
<evidence type="ECO:0000256" key="1">
    <source>
        <dbReference type="SAM" id="Coils"/>
    </source>
</evidence>
<keyword evidence="1" id="KW-0175">Coiled coil</keyword>
<feature type="coiled-coil region" evidence="1">
    <location>
        <begin position="1"/>
        <end position="42"/>
    </location>
</feature>
<evidence type="ECO:0008006" key="5">
    <source>
        <dbReference type="Google" id="ProtNLM"/>
    </source>
</evidence>
<gene>
    <name evidence="3" type="ORF">OESDEN_06086</name>
</gene>
<evidence type="ECO:0000313" key="4">
    <source>
        <dbReference type="Proteomes" id="UP000053660"/>
    </source>
</evidence>
<evidence type="ECO:0000256" key="2">
    <source>
        <dbReference type="SAM" id="MobiDB-lite"/>
    </source>
</evidence>
<protein>
    <recommendedName>
        <fullName evidence="5">Hyaluronan-mediated motility receptor C-terminal domain-containing protein</fullName>
    </recommendedName>
</protein>